<dbReference type="EMBL" id="CM020618">
    <property type="protein sequence ID" value="KAK1858533.1"/>
    <property type="molecule type" value="Genomic_DNA"/>
</dbReference>
<organism evidence="1 2">
    <name type="scientific">Pyropia yezoensis</name>
    <name type="common">Susabi-nori</name>
    <name type="synonym">Porphyra yezoensis</name>
    <dbReference type="NCBI Taxonomy" id="2788"/>
    <lineage>
        <taxon>Eukaryota</taxon>
        <taxon>Rhodophyta</taxon>
        <taxon>Bangiophyceae</taxon>
        <taxon>Bangiales</taxon>
        <taxon>Bangiaceae</taxon>
        <taxon>Pyropia</taxon>
    </lineage>
</organism>
<keyword evidence="2" id="KW-1185">Reference proteome</keyword>
<evidence type="ECO:0000313" key="1">
    <source>
        <dbReference type="EMBL" id="KAK1858533.1"/>
    </source>
</evidence>
<dbReference type="Proteomes" id="UP000798662">
    <property type="component" value="Chromosome 1"/>
</dbReference>
<reference evidence="1" key="1">
    <citation type="submission" date="2019-11" db="EMBL/GenBank/DDBJ databases">
        <title>Nori genome reveals adaptations in red seaweeds to the harsh intertidal environment.</title>
        <authorList>
            <person name="Wang D."/>
            <person name="Mao Y."/>
        </authorList>
    </citation>
    <scope>NUCLEOTIDE SEQUENCE</scope>
    <source>
        <tissue evidence="1">Gametophyte</tissue>
    </source>
</reference>
<proteinExistence type="predicted"/>
<name>A0ACC3BKS8_PYRYE</name>
<comment type="caution">
    <text evidence="1">The sequence shown here is derived from an EMBL/GenBank/DDBJ whole genome shotgun (WGS) entry which is preliminary data.</text>
</comment>
<sequence>MKGGEGSVGTMVPESHRAHVALYGQRTRRLAAAAAALNSNRQTTFKVQGKNMRDRLYLLKDHFVSEDEALARRWGVEKPVSRTDELLVDVVEQMDEFERNMEHTREAAKLQKKLDADGEVIRRQAMEPRRDRPTAANSEIDAAKGSGSDDEVEEAAHETSGKRSASGSRWHKRYEMDSADMMSALKRREKQRLDVIERQLAVHERSLDQQKELMTFLLQKMP</sequence>
<evidence type="ECO:0000313" key="2">
    <source>
        <dbReference type="Proteomes" id="UP000798662"/>
    </source>
</evidence>
<gene>
    <name evidence="1" type="ORF">I4F81_001134</name>
</gene>
<accession>A0ACC3BKS8</accession>
<protein>
    <submittedName>
        <fullName evidence="1">Uncharacterized protein</fullName>
    </submittedName>
</protein>